<dbReference type="EMBL" id="CP031310">
    <property type="protein sequence ID" value="QCC50680.1"/>
    <property type="molecule type" value="Genomic_DNA"/>
</dbReference>
<evidence type="ECO:0000256" key="1">
    <source>
        <dbReference type="SAM" id="Coils"/>
    </source>
</evidence>
<proteinExistence type="predicted"/>
<evidence type="ECO:0000313" key="3">
    <source>
        <dbReference type="Proteomes" id="UP000296706"/>
    </source>
</evidence>
<keyword evidence="3" id="KW-1185">Reference proteome</keyword>
<dbReference type="OrthoDB" id="178099at2157"/>
<name>A0A4D6HA45_9EURY</name>
<reference evidence="2 3" key="1">
    <citation type="journal article" date="2019" name="Nat. Commun.">
        <title>A new type of DNA phosphorothioation-based antiviral system in archaea.</title>
        <authorList>
            <person name="Xiong L."/>
            <person name="Liu S."/>
            <person name="Chen S."/>
            <person name="Xiao Y."/>
            <person name="Zhu B."/>
            <person name="Gao Y."/>
            <person name="Zhang Y."/>
            <person name="Chen B."/>
            <person name="Luo J."/>
            <person name="Deng Z."/>
            <person name="Chen X."/>
            <person name="Wang L."/>
            <person name="Chen S."/>
        </authorList>
    </citation>
    <scope>NUCLEOTIDE SEQUENCE [LARGE SCALE GENOMIC DNA]</scope>
    <source>
        <strain evidence="2 3">CBA1105</strain>
    </source>
</reference>
<dbReference type="GeneID" id="39847243"/>
<organism evidence="2 3">
    <name type="scientific">Halapricum salinum</name>
    <dbReference type="NCBI Taxonomy" id="1457250"/>
    <lineage>
        <taxon>Archaea</taxon>
        <taxon>Methanobacteriati</taxon>
        <taxon>Methanobacteriota</taxon>
        <taxon>Stenosarchaea group</taxon>
        <taxon>Halobacteria</taxon>
        <taxon>Halobacteriales</taxon>
        <taxon>Haloarculaceae</taxon>
        <taxon>Halapricum</taxon>
    </lineage>
</organism>
<dbReference type="Proteomes" id="UP000296706">
    <property type="component" value="Chromosome"/>
</dbReference>
<protein>
    <submittedName>
        <fullName evidence="2">Uncharacterized protein</fullName>
    </submittedName>
</protein>
<accession>A0A4D6HA45</accession>
<gene>
    <name evidence="2" type="ORF">DV733_05220</name>
</gene>
<dbReference type="KEGG" id="hsn:DV733_05220"/>
<dbReference type="AlphaFoldDB" id="A0A4D6HA45"/>
<sequence>MSDAYTTPVTTAFEMQRRTIEQSQQAFKQSLAFQQNVNQAMLDSLDSQESAQRRGVELTQTMFHSYLDAVEAAVPGVDSSVEELRATVDEQVAFLLENHEEAFDTVESEFAEGLDAYDELSEDYVAALDEQVELLVEAHEDLEGQSVEAVEQLADQFENLQEQVEEVQEQVRDVQEQAAEAVDVEA</sequence>
<dbReference type="RefSeq" id="WP_049994124.1">
    <property type="nucleotide sequence ID" value="NZ_CP031310.1"/>
</dbReference>
<feature type="coiled-coil region" evidence="1">
    <location>
        <begin position="125"/>
        <end position="184"/>
    </location>
</feature>
<evidence type="ECO:0000313" key="2">
    <source>
        <dbReference type="EMBL" id="QCC50680.1"/>
    </source>
</evidence>
<dbReference type="STRING" id="1457250.GCA_000755225_03352"/>
<keyword evidence="1" id="KW-0175">Coiled coil</keyword>